<evidence type="ECO:0000256" key="1">
    <source>
        <dbReference type="SAM" id="MobiDB-lite"/>
    </source>
</evidence>
<dbReference type="GeneID" id="36527897"/>
<dbReference type="AlphaFoldDB" id="A0A2I2FMT4"/>
<accession>A0A2I2FMT4</accession>
<feature type="region of interest" description="Disordered" evidence="1">
    <location>
        <begin position="126"/>
        <end position="211"/>
    </location>
</feature>
<feature type="compositionally biased region" description="Basic and acidic residues" evidence="1">
    <location>
        <begin position="182"/>
        <end position="194"/>
    </location>
</feature>
<sequence>MVELLLKIMEDAISSQRDSALKSKPGAEAPSEKAKSETLDKNNSEAKASNSNTSAGVDANPPRNNLYDSSIRDFTLEGDDAQHKKTNSEPSSSPEPMFTLELKQRRNSENAPACLLEDLNLRYGLQRFDGSNEPNHRPNREDASIGDLAFQGDDEQPAAPRGPWALTQQRPQHQESSSEPSRSSERRSILESRQRSNKIQWQQGTQRPWRK</sequence>
<protein>
    <submittedName>
        <fullName evidence="2">Uncharacterized protein</fullName>
    </submittedName>
</protein>
<keyword evidence="3" id="KW-1185">Reference proteome</keyword>
<name>A0A2I2FMT4_ASPCN</name>
<dbReference type="EMBL" id="KZ559119">
    <property type="protein sequence ID" value="PLB41934.1"/>
    <property type="molecule type" value="Genomic_DNA"/>
</dbReference>
<dbReference type="OrthoDB" id="10443296at2759"/>
<evidence type="ECO:0000313" key="2">
    <source>
        <dbReference type="EMBL" id="PLB41934.1"/>
    </source>
</evidence>
<dbReference type="RefSeq" id="XP_024675946.1">
    <property type="nucleotide sequence ID" value="XM_024820737.1"/>
</dbReference>
<feature type="compositionally biased region" description="Low complexity" evidence="1">
    <location>
        <begin position="168"/>
        <end position="181"/>
    </location>
</feature>
<proteinExistence type="predicted"/>
<feature type="compositionally biased region" description="Basic and acidic residues" evidence="1">
    <location>
        <begin position="134"/>
        <end position="143"/>
    </location>
</feature>
<reference evidence="2 3" key="1">
    <citation type="submission" date="2017-12" db="EMBL/GenBank/DDBJ databases">
        <authorList>
            <consortium name="DOE Joint Genome Institute"/>
            <person name="Haridas S."/>
            <person name="Kjaerbolling I."/>
            <person name="Vesth T.C."/>
            <person name="Frisvad J.C."/>
            <person name="Nybo J.L."/>
            <person name="Theobald S."/>
            <person name="Kuo A."/>
            <person name="Bowyer P."/>
            <person name="Matsuda Y."/>
            <person name="Mondo S."/>
            <person name="Lyhne E.K."/>
            <person name="Kogle M.E."/>
            <person name="Clum A."/>
            <person name="Lipzen A."/>
            <person name="Salamov A."/>
            <person name="Ngan C.Y."/>
            <person name="Daum C."/>
            <person name="Chiniquy J."/>
            <person name="Barry K."/>
            <person name="LaButti K."/>
            <person name="Simmons B.A."/>
            <person name="Magnuson J.K."/>
            <person name="Mortensen U.H."/>
            <person name="Larsen T.O."/>
            <person name="Grigoriev I.V."/>
            <person name="Baker S.E."/>
            <person name="Andersen M.R."/>
            <person name="Nordberg H.P."/>
            <person name="Cantor M.N."/>
            <person name="Hua S.X."/>
        </authorList>
    </citation>
    <scope>NUCLEOTIDE SEQUENCE [LARGE SCALE GENOMIC DNA]</scope>
    <source>
        <strain evidence="2 3">CBS 102.13</strain>
    </source>
</reference>
<feature type="compositionally biased region" description="Low complexity" evidence="1">
    <location>
        <begin position="45"/>
        <end position="55"/>
    </location>
</feature>
<dbReference type="Proteomes" id="UP000234585">
    <property type="component" value="Unassembled WGS sequence"/>
</dbReference>
<evidence type="ECO:0000313" key="3">
    <source>
        <dbReference type="Proteomes" id="UP000234585"/>
    </source>
</evidence>
<feature type="compositionally biased region" description="Basic and acidic residues" evidence="1">
    <location>
        <begin position="70"/>
        <end position="87"/>
    </location>
</feature>
<feature type="compositionally biased region" description="Polar residues" evidence="1">
    <location>
        <begin position="197"/>
        <end position="211"/>
    </location>
</feature>
<organism evidence="2 3">
    <name type="scientific">Aspergillus candidus</name>
    <dbReference type="NCBI Taxonomy" id="41067"/>
    <lineage>
        <taxon>Eukaryota</taxon>
        <taxon>Fungi</taxon>
        <taxon>Dikarya</taxon>
        <taxon>Ascomycota</taxon>
        <taxon>Pezizomycotina</taxon>
        <taxon>Eurotiomycetes</taxon>
        <taxon>Eurotiomycetidae</taxon>
        <taxon>Eurotiales</taxon>
        <taxon>Aspergillaceae</taxon>
        <taxon>Aspergillus</taxon>
        <taxon>Aspergillus subgen. Circumdati</taxon>
    </lineage>
</organism>
<feature type="region of interest" description="Disordered" evidence="1">
    <location>
        <begin position="13"/>
        <end position="111"/>
    </location>
</feature>
<gene>
    <name evidence="2" type="ORF">BDW47DRAFT_98822</name>
</gene>
<feature type="compositionally biased region" description="Basic and acidic residues" evidence="1">
    <location>
        <begin position="30"/>
        <end position="44"/>
    </location>
</feature>